<organism evidence="2 3">
    <name type="scientific">Zhongshania aquimaris</name>
    <dbReference type="NCBI Taxonomy" id="2857107"/>
    <lineage>
        <taxon>Bacteria</taxon>
        <taxon>Pseudomonadati</taxon>
        <taxon>Pseudomonadota</taxon>
        <taxon>Gammaproteobacteria</taxon>
        <taxon>Cellvibrionales</taxon>
        <taxon>Spongiibacteraceae</taxon>
        <taxon>Zhongshania</taxon>
    </lineage>
</organism>
<keyword evidence="1" id="KW-0472">Membrane</keyword>
<keyword evidence="1" id="KW-0812">Transmembrane</keyword>
<accession>A0ABS6VP24</accession>
<feature type="transmembrane region" description="Helical" evidence="1">
    <location>
        <begin position="56"/>
        <end position="75"/>
    </location>
</feature>
<dbReference type="PANTHER" id="PTHR34205:SF2">
    <property type="entry name" value="DUF962 DOMAIN-CONTAINING PROTEIN"/>
    <property type="match status" value="1"/>
</dbReference>
<dbReference type="RefSeq" id="WP_219042295.1">
    <property type="nucleotide sequence ID" value="NZ_JAHWDQ010000001.1"/>
</dbReference>
<sequence length="107" mass="12482">MTTTNKDLQHFNSFAEFYPFYLAEHRNTTCRRLHFIGSTLVLALLISVIASQLWALLWLIPVIGYGFAWIGHFFFEHNKPATFKHPLYSFIGDWVMAKDMLIGKIPF</sequence>
<comment type="caution">
    <text evidence="2">The sequence shown here is derived from an EMBL/GenBank/DDBJ whole genome shotgun (WGS) entry which is preliminary data.</text>
</comment>
<keyword evidence="1" id="KW-1133">Transmembrane helix</keyword>
<dbReference type="InterPro" id="IPR009305">
    <property type="entry name" value="Mpo1-like"/>
</dbReference>
<name>A0ABS6VP24_9GAMM</name>
<protein>
    <submittedName>
        <fullName evidence="2">DUF962 domain-containing protein</fullName>
    </submittedName>
</protein>
<proteinExistence type="predicted"/>
<dbReference type="Pfam" id="PF06127">
    <property type="entry name" value="Mpo1-like"/>
    <property type="match status" value="1"/>
</dbReference>
<dbReference type="EMBL" id="JAHWDQ010000001">
    <property type="protein sequence ID" value="MBW2940070.1"/>
    <property type="molecule type" value="Genomic_DNA"/>
</dbReference>
<evidence type="ECO:0000313" key="2">
    <source>
        <dbReference type="EMBL" id="MBW2940070.1"/>
    </source>
</evidence>
<reference evidence="2" key="1">
    <citation type="submission" date="2021-07" db="EMBL/GenBank/DDBJ databases">
        <title>Zhongshania sp. CAU 1632 isolated from seawater.</title>
        <authorList>
            <person name="Kim W."/>
        </authorList>
    </citation>
    <scope>NUCLEOTIDE SEQUENCE</scope>
    <source>
        <strain evidence="2">CAU 1632</strain>
    </source>
</reference>
<dbReference type="PANTHER" id="PTHR34205">
    <property type="entry name" value="TRANSMEMBRANE PROTEIN"/>
    <property type="match status" value="1"/>
</dbReference>
<gene>
    <name evidence="2" type="ORF">KXJ70_04750</name>
</gene>
<keyword evidence="3" id="KW-1185">Reference proteome</keyword>
<evidence type="ECO:0000256" key="1">
    <source>
        <dbReference type="SAM" id="Phobius"/>
    </source>
</evidence>
<dbReference type="Proteomes" id="UP001166291">
    <property type="component" value="Unassembled WGS sequence"/>
</dbReference>
<feature type="transmembrane region" description="Helical" evidence="1">
    <location>
        <begin position="33"/>
        <end position="50"/>
    </location>
</feature>
<evidence type="ECO:0000313" key="3">
    <source>
        <dbReference type="Proteomes" id="UP001166291"/>
    </source>
</evidence>